<evidence type="ECO:0000313" key="3">
    <source>
        <dbReference type="Proteomes" id="UP000256645"/>
    </source>
</evidence>
<name>A0A3D8RSH0_9HELO</name>
<dbReference type="OrthoDB" id="408373at2759"/>
<dbReference type="SUPFAM" id="SSF53474">
    <property type="entry name" value="alpha/beta-Hydrolases"/>
    <property type="match status" value="1"/>
</dbReference>
<dbReference type="PANTHER" id="PTHR43798">
    <property type="entry name" value="MONOACYLGLYCEROL LIPASE"/>
    <property type="match status" value="1"/>
</dbReference>
<dbReference type="InterPro" id="IPR029058">
    <property type="entry name" value="AB_hydrolase_fold"/>
</dbReference>
<organism evidence="2 3">
    <name type="scientific">Coleophoma cylindrospora</name>
    <dbReference type="NCBI Taxonomy" id="1849047"/>
    <lineage>
        <taxon>Eukaryota</taxon>
        <taxon>Fungi</taxon>
        <taxon>Dikarya</taxon>
        <taxon>Ascomycota</taxon>
        <taxon>Pezizomycotina</taxon>
        <taxon>Leotiomycetes</taxon>
        <taxon>Helotiales</taxon>
        <taxon>Dermateaceae</taxon>
        <taxon>Coleophoma</taxon>
    </lineage>
</organism>
<dbReference type="Proteomes" id="UP000256645">
    <property type="component" value="Unassembled WGS sequence"/>
</dbReference>
<sequence>MRGHGESSVTGPFTFQQITDDIDALRRHFAGDDGKVIILGGSFGGFLAQQYVIQYSKHVDYLILRGTAPSWHHEAGALERLEERLWKAPLASKEMLVNGVFDKFQNDDEFRLVMFALGPLYAESAYDANAGLQKNLKTKFRAQVHNDLYSQDEKYFDYREGLKTVNVPALVLVGEKDWICPLEESKLIAQTLPKSRLLVVKDANHSVHLEQNKFVLENIRDFLKSGP</sequence>
<protein>
    <recommendedName>
        <fullName evidence="1">AB hydrolase-1 domain-containing protein</fullName>
    </recommendedName>
</protein>
<reference evidence="2 3" key="1">
    <citation type="journal article" date="2018" name="IMA Fungus">
        <title>IMA Genome-F 9: Draft genome sequence of Annulohypoxylon stygium, Aspergillus mulundensis, Berkeleyomyces basicola (syn. Thielaviopsis basicola), Ceratocystis smalleyi, two Cercospora beticola strains, Coleophoma cylindrospora, Fusarium fracticaudum, Phialophora cf. hyalina, and Morchella septimelata.</title>
        <authorList>
            <person name="Wingfield B.D."/>
            <person name="Bills G.F."/>
            <person name="Dong Y."/>
            <person name="Huang W."/>
            <person name="Nel W.J."/>
            <person name="Swalarsk-Parry B.S."/>
            <person name="Vaghefi N."/>
            <person name="Wilken P.M."/>
            <person name="An Z."/>
            <person name="de Beer Z.W."/>
            <person name="De Vos L."/>
            <person name="Chen L."/>
            <person name="Duong T.A."/>
            <person name="Gao Y."/>
            <person name="Hammerbacher A."/>
            <person name="Kikkert J.R."/>
            <person name="Li Y."/>
            <person name="Li H."/>
            <person name="Li K."/>
            <person name="Li Q."/>
            <person name="Liu X."/>
            <person name="Ma X."/>
            <person name="Naidoo K."/>
            <person name="Pethybridge S.J."/>
            <person name="Sun J."/>
            <person name="Steenkamp E.T."/>
            <person name="van der Nest M.A."/>
            <person name="van Wyk S."/>
            <person name="Wingfield M.J."/>
            <person name="Xiong C."/>
            <person name="Yue Q."/>
            <person name="Zhang X."/>
        </authorList>
    </citation>
    <scope>NUCLEOTIDE SEQUENCE [LARGE SCALE GENOMIC DNA]</scope>
    <source>
        <strain evidence="2 3">BP6252</strain>
    </source>
</reference>
<dbReference type="STRING" id="1849047.A0A3D8RSH0"/>
<gene>
    <name evidence="2" type="ORF">BP6252_05056</name>
</gene>
<evidence type="ECO:0000259" key="1">
    <source>
        <dbReference type="Pfam" id="PF00561"/>
    </source>
</evidence>
<proteinExistence type="predicted"/>
<comment type="caution">
    <text evidence="2">The sequence shown here is derived from an EMBL/GenBank/DDBJ whole genome shotgun (WGS) entry which is preliminary data.</text>
</comment>
<keyword evidence="3" id="KW-1185">Reference proteome</keyword>
<dbReference type="InterPro" id="IPR000073">
    <property type="entry name" value="AB_hydrolase_1"/>
</dbReference>
<evidence type="ECO:0000313" key="2">
    <source>
        <dbReference type="EMBL" id="RDW77003.1"/>
    </source>
</evidence>
<dbReference type="EMBL" id="PDLM01000005">
    <property type="protein sequence ID" value="RDW77003.1"/>
    <property type="molecule type" value="Genomic_DNA"/>
</dbReference>
<dbReference type="Pfam" id="PF00561">
    <property type="entry name" value="Abhydrolase_1"/>
    <property type="match status" value="1"/>
</dbReference>
<dbReference type="InterPro" id="IPR050266">
    <property type="entry name" value="AB_hydrolase_sf"/>
</dbReference>
<dbReference type="Gene3D" id="3.40.50.1820">
    <property type="entry name" value="alpha/beta hydrolase"/>
    <property type="match status" value="1"/>
</dbReference>
<dbReference type="AlphaFoldDB" id="A0A3D8RSH0"/>
<feature type="domain" description="AB hydrolase-1" evidence="1">
    <location>
        <begin position="1"/>
        <end position="210"/>
    </location>
</feature>
<accession>A0A3D8RSH0</accession>